<gene>
    <name evidence="2" type="ORF">PVAND_001717</name>
</gene>
<feature type="transmembrane region" description="Helical" evidence="1">
    <location>
        <begin position="158"/>
        <end position="181"/>
    </location>
</feature>
<keyword evidence="1" id="KW-0812">Transmembrane</keyword>
<comment type="caution">
    <text evidence="2">The sequence shown here is derived from an EMBL/GenBank/DDBJ whole genome shotgun (WGS) entry which is preliminary data.</text>
</comment>
<keyword evidence="1" id="KW-1133">Transmembrane helix</keyword>
<dbReference type="OrthoDB" id="10631402at2759"/>
<keyword evidence="1" id="KW-0472">Membrane</keyword>
<reference evidence="2" key="1">
    <citation type="submission" date="2021-03" db="EMBL/GenBank/DDBJ databases">
        <title>Chromosome level genome of the anhydrobiotic midge Polypedilum vanderplanki.</title>
        <authorList>
            <person name="Yoshida Y."/>
            <person name="Kikawada T."/>
            <person name="Gusev O."/>
        </authorList>
    </citation>
    <scope>NUCLEOTIDE SEQUENCE</scope>
    <source>
        <strain evidence="2">NIAS01</strain>
        <tissue evidence="2">Whole body or cell culture</tissue>
    </source>
</reference>
<accession>A0A9J6BQ32</accession>
<dbReference type="EMBL" id="JADBJN010000003">
    <property type="protein sequence ID" value="KAG5671523.1"/>
    <property type="molecule type" value="Genomic_DNA"/>
</dbReference>
<evidence type="ECO:0000256" key="1">
    <source>
        <dbReference type="SAM" id="Phobius"/>
    </source>
</evidence>
<keyword evidence="3" id="KW-1185">Reference proteome</keyword>
<evidence type="ECO:0000313" key="3">
    <source>
        <dbReference type="Proteomes" id="UP001107558"/>
    </source>
</evidence>
<dbReference type="AlphaFoldDB" id="A0A9J6BQ32"/>
<dbReference type="Proteomes" id="UP001107558">
    <property type="component" value="Chromosome 3"/>
</dbReference>
<organism evidence="2 3">
    <name type="scientific">Polypedilum vanderplanki</name>
    <name type="common">Sleeping chironomid midge</name>
    <dbReference type="NCBI Taxonomy" id="319348"/>
    <lineage>
        <taxon>Eukaryota</taxon>
        <taxon>Metazoa</taxon>
        <taxon>Ecdysozoa</taxon>
        <taxon>Arthropoda</taxon>
        <taxon>Hexapoda</taxon>
        <taxon>Insecta</taxon>
        <taxon>Pterygota</taxon>
        <taxon>Neoptera</taxon>
        <taxon>Endopterygota</taxon>
        <taxon>Diptera</taxon>
        <taxon>Nematocera</taxon>
        <taxon>Chironomoidea</taxon>
        <taxon>Chironomidae</taxon>
        <taxon>Chironominae</taxon>
        <taxon>Polypedilum</taxon>
        <taxon>Polypedilum</taxon>
    </lineage>
</organism>
<proteinExistence type="predicted"/>
<evidence type="ECO:0000313" key="2">
    <source>
        <dbReference type="EMBL" id="KAG5671523.1"/>
    </source>
</evidence>
<protein>
    <submittedName>
        <fullName evidence="2">Uncharacterized protein</fullName>
    </submittedName>
</protein>
<name>A0A9J6BQ32_POLVA</name>
<sequence length="183" mass="21112">MAQYKISIKSDSNAKNYSNQRECCCILNSMHHSAEEIDKCKCSQTAANMLEAKNKINKHRWKLNDCMTEVNETRCLTVIKSHQQKQNSSLTTSSHQSCPIKETFSKPNNSEIFSKKTCSRSLSSSYNNNNKKRHASYANNYRKLKFTDWMTTCSVRKLLPIFILVNMLPFLYAGEFVIFILCV</sequence>